<gene>
    <name evidence="1" type="ORF">LCGC14_2330950</name>
</gene>
<reference evidence="1" key="1">
    <citation type="journal article" date="2015" name="Nature">
        <title>Complex archaea that bridge the gap between prokaryotes and eukaryotes.</title>
        <authorList>
            <person name="Spang A."/>
            <person name="Saw J.H."/>
            <person name="Jorgensen S.L."/>
            <person name="Zaremba-Niedzwiedzka K."/>
            <person name="Martijn J."/>
            <person name="Lind A.E."/>
            <person name="van Eijk R."/>
            <person name="Schleper C."/>
            <person name="Guy L."/>
            <person name="Ettema T.J."/>
        </authorList>
    </citation>
    <scope>NUCLEOTIDE SEQUENCE</scope>
</reference>
<accession>A0A0F9ESK4</accession>
<dbReference type="EMBL" id="LAZR01033504">
    <property type="protein sequence ID" value="KKL47895.1"/>
    <property type="molecule type" value="Genomic_DNA"/>
</dbReference>
<comment type="caution">
    <text evidence="1">The sequence shown here is derived from an EMBL/GenBank/DDBJ whole genome shotgun (WGS) entry which is preliminary data.</text>
</comment>
<proteinExistence type="predicted"/>
<evidence type="ECO:0000313" key="1">
    <source>
        <dbReference type="EMBL" id="KKL47895.1"/>
    </source>
</evidence>
<dbReference type="AlphaFoldDB" id="A0A0F9ESK4"/>
<name>A0A0F9ESK4_9ZZZZ</name>
<protein>
    <submittedName>
        <fullName evidence="1">Uncharacterized protein</fullName>
    </submittedName>
</protein>
<organism evidence="1">
    <name type="scientific">marine sediment metagenome</name>
    <dbReference type="NCBI Taxonomy" id="412755"/>
    <lineage>
        <taxon>unclassified sequences</taxon>
        <taxon>metagenomes</taxon>
        <taxon>ecological metagenomes</taxon>
    </lineage>
</organism>
<sequence>MGIVTERKKAGAVCPRCGHPDYTLEPPDLDWTPPSAAKPMFKCASCNYTWCDGYDGREYMRLLRRAK</sequence>